<feature type="non-terminal residue" evidence="5">
    <location>
        <position position="1"/>
    </location>
</feature>
<keyword evidence="6" id="KW-1185">Reference proteome</keyword>
<protein>
    <recommendedName>
        <fullName evidence="4">ATP synthase A/B type C-terminal domain-containing protein</fullName>
    </recommendedName>
</protein>
<comment type="caution">
    <text evidence="5">The sequence shown here is derived from an EMBL/GenBank/DDBJ whole genome shotgun (WGS) entry which is preliminary data.</text>
</comment>
<proteinExistence type="inferred from homology"/>
<evidence type="ECO:0000313" key="6">
    <source>
        <dbReference type="Proteomes" id="UP000215902"/>
    </source>
</evidence>
<accession>A0A267G5I2</accession>
<dbReference type="PANTHER" id="PTHR43389:SF4">
    <property type="entry name" value="V-TYPE PROTON ATPASE SUBUNIT B"/>
    <property type="match status" value="1"/>
</dbReference>
<keyword evidence="2" id="KW-0813">Transport</keyword>
<dbReference type="EMBL" id="NIVC01000540">
    <property type="protein sequence ID" value="PAA81295.1"/>
    <property type="molecule type" value="Genomic_DNA"/>
</dbReference>
<evidence type="ECO:0000259" key="4">
    <source>
        <dbReference type="Pfam" id="PF22919"/>
    </source>
</evidence>
<dbReference type="GO" id="GO:0007035">
    <property type="term" value="P:vacuolar acidification"/>
    <property type="evidence" value="ECO:0007669"/>
    <property type="project" value="TreeGrafter"/>
</dbReference>
<evidence type="ECO:0000313" key="5">
    <source>
        <dbReference type="EMBL" id="PAA81295.1"/>
    </source>
</evidence>
<dbReference type="PANTHER" id="PTHR43389">
    <property type="entry name" value="V-TYPE PROTON ATPASE SUBUNIT B"/>
    <property type="match status" value="1"/>
</dbReference>
<evidence type="ECO:0000256" key="1">
    <source>
        <dbReference type="ARBA" id="ARBA00008936"/>
    </source>
</evidence>
<dbReference type="STRING" id="282301.A0A267G5I2"/>
<dbReference type="GO" id="GO:0046961">
    <property type="term" value="F:proton-transporting ATPase activity, rotational mechanism"/>
    <property type="evidence" value="ECO:0007669"/>
    <property type="project" value="TreeGrafter"/>
</dbReference>
<dbReference type="OrthoDB" id="1735853at2759"/>
<reference evidence="5 6" key="1">
    <citation type="submission" date="2017-06" db="EMBL/GenBank/DDBJ databases">
        <title>A platform for efficient transgenesis in Macrostomum lignano, a flatworm model organism for stem cell research.</title>
        <authorList>
            <person name="Berezikov E."/>
        </authorList>
    </citation>
    <scope>NUCLEOTIDE SEQUENCE [LARGE SCALE GENOMIC DNA]</scope>
    <source>
        <strain evidence="5">DV1</strain>
        <tissue evidence="5">Whole organism</tissue>
    </source>
</reference>
<sequence>AMKAVVGEEALSADDHLYLEFLNNFEKKFINQGPYENRTIMDSLDLGWQLLRTFPPRMLNRIPASTIEKYYSPGKQAAA</sequence>
<gene>
    <name evidence="5" type="ORF">BOX15_Mlig034546g2</name>
</gene>
<dbReference type="InterPro" id="IPR022879">
    <property type="entry name" value="V-ATPase_su_B/beta"/>
</dbReference>
<dbReference type="AlphaFoldDB" id="A0A267G5I2"/>
<dbReference type="InterPro" id="IPR055190">
    <property type="entry name" value="ATP-synt_VA_C"/>
</dbReference>
<organism evidence="5 6">
    <name type="scientific">Macrostomum lignano</name>
    <dbReference type="NCBI Taxonomy" id="282301"/>
    <lineage>
        <taxon>Eukaryota</taxon>
        <taxon>Metazoa</taxon>
        <taxon>Spiralia</taxon>
        <taxon>Lophotrochozoa</taxon>
        <taxon>Platyhelminthes</taxon>
        <taxon>Rhabditophora</taxon>
        <taxon>Macrostomorpha</taxon>
        <taxon>Macrostomida</taxon>
        <taxon>Macrostomidae</taxon>
        <taxon>Macrostomum</taxon>
    </lineage>
</organism>
<evidence type="ECO:0000256" key="3">
    <source>
        <dbReference type="ARBA" id="ARBA00023065"/>
    </source>
</evidence>
<keyword evidence="3" id="KW-0406">Ion transport</keyword>
<dbReference type="Gene3D" id="3.40.50.12240">
    <property type="match status" value="1"/>
</dbReference>
<dbReference type="Proteomes" id="UP000215902">
    <property type="component" value="Unassembled WGS sequence"/>
</dbReference>
<evidence type="ECO:0000256" key="2">
    <source>
        <dbReference type="ARBA" id="ARBA00022448"/>
    </source>
</evidence>
<name>A0A267G5I2_9PLAT</name>
<dbReference type="Pfam" id="PF22919">
    <property type="entry name" value="ATP-synt_VA_C"/>
    <property type="match status" value="1"/>
</dbReference>
<feature type="domain" description="ATP synthase A/B type C-terminal" evidence="4">
    <location>
        <begin position="2"/>
        <end position="71"/>
    </location>
</feature>
<comment type="similarity">
    <text evidence="1">Belongs to the ATPase alpha/beta chains family.</text>
</comment>